<protein>
    <submittedName>
        <fullName evidence="1">Uncharacterized protein</fullName>
    </submittedName>
</protein>
<dbReference type="Proteomes" id="UP000324800">
    <property type="component" value="Unassembled WGS sequence"/>
</dbReference>
<sequence length="105" mass="11427">QLTYDGNITATKFIKTGGLATEILCANGDTINGVVDIATDQTITGIKTFNSLKKTNGTNQQILLADGTTKSITDFNTIIAPRAYQIDPADDQMESQNLERIYQKI</sequence>
<comment type="caution">
    <text evidence="1">The sequence shown here is derived from an EMBL/GenBank/DDBJ whole genome shotgun (WGS) entry which is preliminary data.</text>
</comment>
<name>A0A5J4UXE8_9EUKA</name>
<reference evidence="1 2" key="1">
    <citation type="submission" date="2019-03" db="EMBL/GenBank/DDBJ databases">
        <title>Single cell metagenomics reveals metabolic interactions within the superorganism composed of flagellate Streblomastix strix and complex community of Bacteroidetes bacteria on its surface.</title>
        <authorList>
            <person name="Treitli S.C."/>
            <person name="Kolisko M."/>
            <person name="Husnik F."/>
            <person name="Keeling P."/>
            <person name="Hampl V."/>
        </authorList>
    </citation>
    <scope>NUCLEOTIDE SEQUENCE [LARGE SCALE GENOMIC DNA]</scope>
    <source>
        <strain evidence="1">ST1C</strain>
    </source>
</reference>
<evidence type="ECO:0000313" key="2">
    <source>
        <dbReference type="Proteomes" id="UP000324800"/>
    </source>
</evidence>
<evidence type="ECO:0000313" key="1">
    <source>
        <dbReference type="EMBL" id="KAA6375406.1"/>
    </source>
</evidence>
<dbReference type="EMBL" id="SNRW01011250">
    <property type="protein sequence ID" value="KAA6375406.1"/>
    <property type="molecule type" value="Genomic_DNA"/>
</dbReference>
<feature type="non-terminal residue" evidence="1">
    <location>
        <position position="1"/>
    </location>
</feature>
<proteinExistence type="predicted"/>
<gene>
    <name evidence="1" type="ORF">EZS28_029066</name>
</gene>
<dbReference type="AlphaFoldDB" id="A0A5J4UXE8"/>
<accession>A0A5J4UXE8</accession>
<organism evidence="1 2">
    <name type="scientific">Streblomastix strix</name>
    <dbReference type="NCBI Taxonomy" id="222440"/>
    <lineage>
        <taxon>Eukaryota</taxon>
        <taxon>Metamonada</taxon>
        <taxon>Preaxostyla</taxon>
        <taxon>Oxymonadida</taxon>
        <taxon>Streblomastigidae</taxon>
        <taxon>Streblomastix</taxon>
    </lineage>
</organism>